<keyword evidence="4" id="KW-0249">Electron transport</keyword>
<evidence type="ECO:0000256" key="4">
    <source>
        <dbReference type="ARBA" id="ARBA00022982"/>
    </source>
</evidence>
<proteinExistence type="inferred from homology"/>
<evidence type="ECO:0000256" key="7">
    <source>
        <dbReference type="NCBIfam" id="TIGR01068"/>
    </source>
</evidence>
<feature type="active site" description="Nucleophile" evidence="9">
    <location>
        <position position="30"/>
    </location>
</feature>
<organism evidence="12 13">
    <name type="scientific">Clostridium cylindrosporum DSM 605</name>
    <dbReference type="NCBI Taxonomy" id="1121307"/>
    <lineage>
        <taxon>Bacteria</taxon>
        <taxon>Bacillati</taxon>
        <taxon>Bacillota</taxon>
        <taxon>Clostridia</taxon>
        <taxon>Eubacteriales</taxon>
        <taxon>Clostridiaceae</taxon>
        <taxon>Clostridium</taxon>
    </lineage>
</organism>
<keyword evidence="5 10" id="KW-1015">Disulfide bond</keyword>
<dbReference type="GO" id="GO:0015035">
    <property type="term" value="F:protein-disulfide reductase activity"/>
    <property type="evidence" value="ECO:0007669"/>
    <property type="project" value="UniProtKB-UniRule"/>
</dbReference>
<dbReference type="GO" id="GO:0005737">
    <property type="term" value="C:cytoplasm"/>
    <property type="evidence" value="ECO:0007669"/>
    <property type="project" value="TreeGrafter"/>
</dbReference>
<feature type="active site" description="Nucleophile" evidence="9">
    <location>
        <position position="33"/>
    </location>
</feature>
<accession>A0A0J8DGE5</accession>
<evidence type="ECO:0000256" key="3">
    <source>
        <dbReference type="ARBA" id="ARBA00022448"/>
    </source>
</evidence>
<sequence length="107" mass="11654">MVANVNDVSFNEEVVNAGKPVLVDFWAEWCMPCKMLSPVIEEVAKSLNGQVEIVKVNIDENPQSASQLGITSIPTLVLFNDGKLVSKIVGFQPKEQIEDAIKGALNL</sequence>
<name>A0A0J8DGE5_CLOCY</name>
<evidence type="ECO:0000259" key="11">
    <source>
        <dbReference type="PROSITE" id="PS51352"/>
    </source>
</evidence>
<dbReference type="InterPro" id="IPR005746">
    <property type="entry name" value="Thioredoxin"/>
</dbReference>
<evidence type="ECO:0000256" key="9">
    <source>
        <dbReference type="PIRSR" id="PIRSR000077-1"/>
    </source>
</evidence>
<comment type="similarity">
    <text evidence="1 8">Belongs to the thioredoxin family.</text>
</comment>
<feature type="site" description="Contributes to redox potential value" evidence="9">
    <location>
        <position position="32"/>
    </location>
</feature>
<dbReference type="STRING" id="1121307.CLCY_8c00400"/>
<evidence type="ECO:0000256" key="2">
    <source>
        <dbReference type="ARBA" id="ARBA00020570"/>
    </source>
</evidence>
<reference evidence="12 13" key="1">
    <citation type="submission" date="2015-06" db="EMBL/GenBank/DDBJ databases">
        <title>Draft genome sequence of the purine-degrading Clostridium cylindrosporum HC-1 (DSM 605).</title>
        <authorList>
            <person name="Poehlein A."/>
            <person name="Schiel-Bengelsdorf B."/>
            <person name="Bengelsdorf F."/>
            <person name="Daniel R."/>
            <person name="Duerre P."/>
        </authorList>
    </citation>
    <scope>NUCLEOTIDE SEQUENCE [LARGE SCALE GENOMIC DNA]</scope>
    <source>
        <strain evidence="12 13">DSM 605</strain>
    </source>
</reference>
<dbReference type="PRINTS" id="PR00421">
    <property type="entry name" value="THIOREDOXIN"/>
</dbReference>
<dbReference type="Proteomes" id="UP000036756">
    <property type="component" value="Unassembled WGS sequence"/>
</dbReference>
<feature type="site" description="Deprotonates C-terminal active site Cys" evidence="9">
    <location>
        <position position="24"/>
    </location>
</feature>
<dbReference type="InterPro" id="IPR013766">
    <property type="entry name" value="Thioredoxin_domain"/>
</dbReference>
<dbReference type="EMBL" id="LFVU01000001">
    <property type="protein sequence ID" value="KMT23304.1"/>
    <property type="molecule type" value="Genomic_DNA"/>
</dbReference>
<evidence type="ECO:0000256" key="5">
    <source>
        <dbReference type="ARBA" id="ARBA00023157"/>
    </source>
</evidence>
<dbReference type="Pfam" id="PF00085">
    <property type="entry name" value="Thioredoxin"/>
    <property type="match status" value="1"/>
</dbReference>
<evidence type="ECO:0000256" key="6">
    <source>
        <dbReference type="ARBA" id="ARBA00023284"/>
    </source>
</evidence>
<keyword evidence="6 10" id="KW-0676">Redox-active center</keyword>
<evidence type="ECO:0000256" key="1">
    <source>
        <dbReference type="ARBA" id="ARBA00008987"/>
    </source>
</evidence>
<evidence type="ECO:0000256" key="8">
    <source>
        <dbReference type="PIRNR" id="PIRNR000077"/>
    </source>
</evidence>
<comment type="caution">
    <text evidence="12">The sequence shown here is derived from an EMBL/GenBank/DDBJ whole genome shotgun (WGS) entry which is preliminary data.</text>
</comment>
<dbReference type="PANTHER" id="PTHR45663">
    <property type="entry name" value="GEO12009P1"/>
    <property type="match status" value="1"/>
</dbReference>
<evidence type="ECO:0000256" key="10">
    <source>
        <dbReference type="PIRSR" id="PIRSR000077-4"/>
    </source>
</evidence>
<dbReference type="Gene3D" id="3.40.30.10">
    <property type="entry name" value="Glutaredoxin"/>
    <property type="match status" value="1"/>
</dbReference>
<dbReference type="CDD" id="cd02947">
    <property type="entry name" value="TRX_family"/>
    <property type="match status" value="1"/>
</dbReference>
<dbReference type="FunFam" id="3.40.30.10:FF:000001">
    <property type="entry name" value="Thioredoxin"/>
    <property type="match status" value="1"/>
</dbReference>
<evidence type="ECO:0000313" key="13">
    <source>
        <dbReference type="Proteomes" id="UP000036756"/>
    </source>
</evidence>
<dbReference type="AlphaFoldDB" id="A0A0J8DGE5"/>
<feature type="disulfide bond" description="Redox-active" evidence="10">
    <location>
        <begin position="30"/>
        <end position="33"/>
    </location>
</feature>
<keyword evidence="13" id="KW-1185">Reference proteome</keyword>
<dbReference type="PANTHER" id="PTHR45663:SF11">
    <property type="entry name" value="GEO12009P1"/>
    <property type="match status" value="1"/>
</dbReference>
<dbReference type="PROSITE" id="PS51352">
    <property type="entry name" value="THIOREDOXIN_2"/>
    <property type="match status" value="1"/>
</dbReference>
<dbReference type="PIRSF" id="PIRSF000077">
    <property type="entry name" value="Thioredoxin"/>
    <property type="match status" value="1"/>
</dbReference>
<keyword evidence="3" id="KW-0813">Transport</keyword>
<dbReference type="InterPro" id="IPR036249">
    <property type="entry name" value="Thioredoxin-like_sf"/>
</dbReference>
<feature type="domain" description="Thioredoxin" evidence="11">
    <location>
        <begin position="1"/>
        <end position="106"/>
    </location>
</feature>
<feature type="site" description="Contributes to redox potential value" evidence="9">
    <location>
        <position position="31"/>
    </location>
</feature>
<evidence type="ECO:0000313" key="12">
    <source>
        <dbReference type="EMBL" id="KMT23304.1"/>
    </source>
</evidence>
<protein>
    <recommendedName>
        <fullName evidence="2 7">Thioredoxin</fullName>
    </recommendedName>
</protein>
<gene>
    <name evidence="12" type="primary">trxA</name>
    <name evidence="12" type="ORF">CLCY_8c00400</name>
</gene>
<dbReference type="NCBIfam" id="TIGR01068">
    <property type="entry name" value="thioredoxin"/>
    <property type="match status" value="1"/>
</dbReference>
<dbReference type="PATRIC" id="fig|1121307.3.peg.2492"/>
<dbReference type="SUPFAM" id="SSF52833">
    <property type="entry name" value="Thioredoxin-like"/>
    <property type="match status" value="1"/>
</dbReference>
<dbReference type="RefSeq" id="WP_048569121.1">
    <property type="nucleotide sequence ID" value="NZ_LFVU01000001.1"/>
</dbReference>